<gene>
    <name evidence="1" type="ORF">SAMN05216388_100932</name>
</gene>
<keyword evidence="2" id="KW-1185">Reference proteome</keyword>
<name>A0A1H8MKQ6_9EURY</name>
<protein>
    <submittedName>
        <fullName evidence="1">Uncharacterized protein</fullName>
    </submittedName>
</protein>
<organism evidence="1 2">
    <name type="scientific">Halorientalis persicus</name>
    <dbReference type="NCBI Taxonomy" id="1367881"/>
    <lineage>
        <taxon>Archaea</taxon>
        <taxon>Methanobacteriati</taxon>
        <taxon>Methanobacteriota</taxon>
        <taxon>Stenosarchaea group</taxon>
        <taxon>Halobacteria</taxon>
        <taxon>Halobacteriales</taxon>
        <taxon>Haloarculaceae</taxon>
        <taxon>Halorientalis</taxon>
    </lineage>
</organism>
<evidence type="ECO:0000313" key="1">
    <source>
        <dbReference type="EMBL" id="SEO17897.1"/>
    </source>
</evidence>
<reference evidence="2" key="1">
    <citation type="submission" date="2016-10" db="EMBL/GenBank/DDBJ databases">
        <authorList>
            <person name="Varghese N."/>
            <person name="Submissions S."/>
        </authorList>
    </citation>
    <scope>NUCLEOTIDE SEQUENCE [LARGE SCALE GENOMIC DNA]</scope>
    <source>
        <strain evidence="2">IBRC-M 10043</strain>
    </source>
</reference>
<sequence>MTGHYCYWCIWPDTIDHNPIRVNRQFAGLRMDYFIGISAFYS</sequence>
<proteinExistence type="predicted"/>
<evidence type="ECO:0000313" key="2">
    <source>
        <dbReference type="Proteomes" id="UP000198775"/>
    </source>
</evidence>
<dbReference type="EMBL" id="FOCX01000009">
    <property type="protein sequence ID" value="SEO17897.1"/>
    <property type="molecule type" value="Genomic_DNA"/>
</dbReference>
<accession>A0A1H8MKQ6</accession>
<dbReference type="AlphaFoldDB" id="A0A1H8MKQ6"/>
<dbReference type="Proteomes" id="UP000198775">
    <property type="component" value="Unassembled WGS sequence"/>
</dbReference>